<reference evidence="1" key="1">
    <citation type="submission" date="2014-09" db="EMBL/GenBank/DDBJ databases">
        <authorList>
            <person name="Magalhaes I.L.F."/>
            <person name="Oliveira U."/>
            <person name="Santos F.R."/>
            <person name="Vidigal T.H.D.A."/>
            <person name="Brescovit A.D."/>
            <person name="Santos A.J."/>
        </authorList>
    </citation>
    <scope>NUCLEOTIDE SEQUENCE</scope>
    <source>
        <tissue evidence="1">Shoot tissue taken approximately 20 cm above the soil surface</tissue>
    </source>
</reference>
<organism evidence="1">
    <name type="scientific">Arundo donax</name>
    <name type="common">Giant reed</name>
    <name type="synonym">Donax arundinaceus</name>
    <dbReference type="NCBI Taxonomy" id="35708"/>
    <lineage>
        <taxon>Eukaryota</taxon>
        <taxon>Viridiplantae</taxon>
        <taxon>Streptophyta</taxon>
        <taxon>Embryophyta</taxon>
        <taxon>Tracheophyta</taxon>
        <taxon>Spermatophyta</taxon>
        <taxon>Magnoliopsida</taxon>
        <taxon>Liliopsida</taxon>
        <taxon>Poales</taxon>
        <taxon>Poaceae</taxon>
        <taxon>PACMAD clade</taxon>
        <taxon>Arundinoideae</taxon>
        <taxon>Arundineae</taxon>
        <taxon>Arundo</taxon>
    </lineage>
</organism>
<evidence type="ECO:0000313" key="1">
    <source>
        <dbReference type="EMBL" id="JAD62932.1"/>
    </source>
</evidence>
<reference evidence="1" key="2">
    <citation type="journal article" date="2015" name="Data Brief">
        <title>Shoot transcriptome of the giant reed, Arundo donax.</title>
        <authorList>
            <person name="Barrero R.A."/>
            <person name="Guerrero F.D."/>
            <person name="Moolhuijzen P."/>
            <person name="Goolsby J.A."/>
            <person name="Tidwell J."/>
            <person name="Bellgard S.E."/>
            <person name="Bellgard M.I."/>
        </authorList>
    </citation>
    <scope>NUCLEOTIDE SEQUENCE</scope>
    <source>
        <tissue evidence="1">Shoot tissue taken approximately 20 cm above the soil surface</tissue>
    </source>
</reference>
<dbReference type="AlphaFoldDB" id="A0A0A9BUJ4"/>
<proteinExistence type="predicted"/>
<sequence length="41" mass="5040">MFDFLAIFFFWQKSRRAAFHFIRRNKKIVPRVQVLLTQLIG</sequence>
<dbReference type="EMBL" id="GBRH01234963">
    <property type="protein sequence ID" value="JAD62932.1"/>
    <property type="molecule type" value="Transcribed_RNA"/>
</dbReference>
<name>A0A0A9BUJ4_ARUDO</name>
<accession>A0A0A9BUJ4</accession>
<protein>
    <submittedName>
        <fullName evidence="1">Uncharacterized protein</fullName>
    </submittedName>
</protein>